<organism evidence="2 3">
    <name type="scientific">Loa loa</name>
    <name type="common">Eye worm</name>
    <name type="synonym">Filaria loa</name>
    <dbReference type="NCBI Taxonomy" id="7209"/>
    <lineage>
        <taxon>Eukaryota</taxon>
        <taxon>Metazoa</taxon>
        <taxon>Ecdysozoa</taxon>
        <taxon>Nematoda</taxon>
        <taxon>Chromadorea</taxon>
        <taxon>Rhabditida</taxon>
        <taxon>Spirurina</taxon>
        <taxon>Spiruromorpha</taxon>
        <taxon>Filarioidea</taxon>
        <taxon>Onchocercidae</taxon>
        <taxon>Loa</taxon>
    </lineage>
</organism>
<evidence type="ECO:0000256" key="1">
    <source>
        <dbReference type="SAM" id="MobiDB-lite"/>
    </source>
</evidence>
<feature type="compositionally biased region" description="Polar residues" evidence="1">
    <location>
        <begin position="282"/>
        <end position="302"/>
    </location>
</feature>
<protein>
    <submittedName>
        <fullName evidence="3">LisH domain-containing protein</fullName>
    </submittedName>
</protein>
<reference evidence="2" key="1">
    <citation type="submission" date="2012-04" db="EMBL/GenBank/DDBJ databases">
        <title>The Genome Sequence of Loa loa.</title>
        <authorList>
            <consortium name="The Broad Institute Genome Sequencing Platform"/>
            <consortium name="Broad Institute Genome Sequencing Center for Infectious Disease"/>
            <person name="Nutman T.B."/>
            <person name="Fink D.L."/>
            <person name="Russ C."/>
            <person name="Young S."/>
            <person name="Zeng Q."/>
            <person name="Gargeya S."/>
            <person name="Alvarado L."/>
            <person name="Berlin A."/>
            <person name="Chapman S.B."/>
            <person name="Chen Z."/>
            <person name="Freedman E."/>
            <person name="Gellesch M."/>
            <person name="Goldberg J."/>
            <person name="Griggs A."/>
            <person name="Gujja S."/>
            <person name="Heilman E.R."/>
            <person name="Heiman D."/>
            <person name="Howarth C."/>
            <person name="Mehta T."/>
            <person name="Neiman D."/>
            <person name="Pearson M."/>
            <person name="Roberts A."/>
            <person name="Saif S."/>
            <person name="Shea T."/>
            <person name="Shenoy N."/>
            <person name="Sisk P."/>
            <person name="Stolte C."/>
            <person name="Sykes S."/>
            <person name="White J."/>
            <person name="Yandava C."/>
            <person name="Haas B."/>
            <person name="Henn M.R."/>
            <person name="Nusbaum C."/>
            <person name="Birren B."/>
        </authorList>
    </citation>
    <scope>NUCLEOTIDE SEQUENCE [LARGE SCALE GENOMIC DNA]</scope>
</reference>
<feature type="compositionally biased region" description="Polar residues" evidence="1">
    <location>
        <begin position="253"/>
        <end position="268"/>
    </location>
</feature>
<name>A0A1I7VD90_LOALO</name>
<dbReference type="PROSITE" id="PS50896">
    <property type="entry name" value="LISH"/>
    <property type="match status" value="1"/>
</dbReference>
<dbReference type="AlphaFoldDB" id="A0A1I7VD90"/>
<dbReference type="Proteomes" id="UP000095285">
    <property type="component" value="Unassembled WGS sequence"/>
</dbReference>
<dbReference type="InterPro" id="IPR006594">
    <property type="entry name" value="LisH"/>
</dbReference>
<feature type="compositionally biased region" description="Basic and acidic residues" evidence="1">
    <location>
        <begin position="210"/>
        <end position="226"/>
    </location>
</feature>
<dbReference type="WBParaSite" id="EN70_1267">
    <property type="protein sequence ID" value="EN70_1267"/>
    <property type="gene ID" value="EN70_1267"/>
</dbReference>
<sequence length="351" mass="39739">MDSNVLYLKQAITEKLRRNGTLDRIQAELRCAVFLAIESNNDNELEAEMDESKLDQRFGYSMIYHFLRQNRFLATAAVFEKEIHQKIISLEELKKEDAAKLCLQFLGDSISISNLTLTGNERNMNEIHSTRNGSNETSKTDSNFISFLEENDNKKSDVKAIERQQISNSESRTLKNFTSESELSIDENGTSDKSIRKKRRNEKITQNGRSFEKSNNDDKAEKDKKGSNSSSELSTISEQPQQQQIPKTFLVSKDQQQPTKYNTSLSSSHPRKLPPIKPLANESAQSTTLPSIPSLNDSSNQTRTVPFSRLLDTILNSPSSNKNETDEEIVEEIILDDLLQSDNNSDATISF</sequence>
<evidence type="ECO:0000313" key="3">
    <source>
        <dbReference type="WBParaSite" id="EN70_1267"/>
    </source>
</evidence>
<feature type="region of interest" description="Disordered" evidence="1">
    <location>
        <begin position="170"/>
        <end position="302"/>
    </location>
</feature>
<dbReference type="STRING" id="7209.A0A1I7VD90"/>
<proteinExistence type="predicted"/>
<keyword evidence="2" id="KW-1185">Reference proteome</keyword>
<feature type="compositionally biased region" description="Low complexity" evidence="1">
    <location>
        <begin position="227"/>
        <end position="237"/>
    </location>
</feature>
<reference evidence="3" key="2">
    <citation type="submission" date="2016-11" db="UniProtKB">
        <authorList>
            <consortium name="WormBaseParasite"/>
        </authorList>
    </citation>
    <scope>IDENTIFICATION</scope>
</reference>
<evidence type="ECO:0000313" key="2">
    <source>
        <dbReference type="Proteomes" id="UP000095285"/>
    </source>
</evidence>
<feature type="compositionally biased region" description="Polar residues" evidence="1">
    <location>
        <begin position="170"/>
        <end position="192"/>
    </location>
</feature>
<accession>A0A1I7VD90</accession>